<keyword evidence="4 7" id="KW-1133">Transmembrane helix</keyword>
<evidence type="ECO:0000313" key="9">
    <source>
        <dbReference type="EMBL" id="KLV08480.1"/>
    </source>
</evidence>
<comment type="caution">
    <text evidence="9">The sequence shown here is derived from an EMBL/GenBank/DDBJ whole genome shotgun (WGS) entry which is preliminary data.</text>
</comment>
<comment type="subcellular location">
    <subcellularLocation>
        <location evidence="6">Cell membrane</location>
        <topology evidence="6">Multi-pass membrane protein</topology>
    </subcellularLocation>
    <subcellularLocation>
        <location evidence="1">Membrane</location>
        <topology evidence="1">Multi-pass membrane protein</topology>
    </subcellularLocation>
</comment>
<evidence type="ECO:0000256" key="6">
    <source>
        <dbReference type="RuleBase" id="RU003376"/>
    </source>
</evidence>
<feature type="domain" description="Heme-copper oxidase subunit III family profile" evidence="8">
    <location>
        <begin position="1"/>
        <end position="195"/>
    </location>
</feature>
<dbReference type="PATRIC" id="fig|320778.3.peg.3479"/>
<dbReference type="InterPro" id="IPR000298">
    <property type="entry name" value="Cyt_c_oxidase-like_su3"/>
</dbReference>
<dbReference type="PANTHER" id="PTHR11403:SF10">
    <property type="entry name" value="CYTOCHROME C OXIDASE"/>
    <property type="match status" value="1"/>
</dbReference>
<keyword evidence="5 7" id="KW-0472">Membrane</keyword>
<evidence type="ECO:0000256" key="1">
    <source>
        <dbReference type="ARBA" id="ARBA00004141"/>
    </source>
</evidence>
<dbReference type="SUPFAM" id="SSF81452">
    <property type="entry name" value="Cytochrome c oxidase subunit III-like"/>
    <property type="match status" value="1"/>
</dbReference>
<dbReference type="InterPro" id="IPR024791">
    <property type="entry name" value="Cyt_c/ubiquinol_Oxase_su3"/>
</dbReference>
<evidence type="ECO:0000256" key="3">
    <source>
        <dbReference type="ARBA" id="ARBA00022692"/>
    </source>
</evidence>
<reference evidence="9 10" key="1">
    <citation type="submission" date="2015-05" db="EMBL/GenBank/DDBJ databases">
        <title>Photobacterium galathea sp. nov.</title>
        <authorList>
            <person name="Machado H."/>
            <person name="Gram L."/>
        </authorList>
    </citation>
    <scope>NUCLEOTIDE SEQUENCE [LARGE SCALE GENOMIC DNA]</scope>
    <source>
        <strain evidence="9 10">DSM 22954</strain>
    </source>
</reference>
<dbReference type="PANTHER" id="PTHR11403">
    <property type="entry name" value="CYTOCHROME C OXIDASE SUBUNIT III"/>
    <property type="match status" value="1"/>
</dbReference>
<protein>
    <submittedName>
        <fullName evidence="9">Cytochrome oxidase subunit III</fullName>
    </submittedName>
</protein>
<dbReference type="InterPro" id="IPR035973">
    <property type="entry name" value="Cyt_c_oxidase_su3-like_sf"/>
</dbReference>
<evidence type="ECO:0000313" key="10">
    <source>
        <dbReference type="Proteomes" id="UP000035909"/>
    </source>
</evidence>
<proteinExistence type="inferred from homology"/>
<evidence type="ECO:0000256" key="7">
    <source>
        <dbReference type="SAM" id="Phobius"/>
    </source>
</evidence>
<feature type="transmembrane region" description="Helical" evidence="7">
    <location>
        <begin position="27"/>
        <end position="48"/>
    </location>
</feature>
<dbReference type="EMBL" id="LDOU01000015">
    <property type="protein sequence ID" value="KLV08480.1"/>
    <property type="molecule type" value="Genomic_DNA"/>
</dbReference>
<dbReference type="STRING" id="320778.ABT57_16015"/>
<dbReference type="InterPro" id="IPR013833">
    <property type="entry name" value="Cyt_c_oxidase_su3_a-hlx"/>
</dbReference>
<organism evidence="9 10">
    <name type="scientific">Photobacterium ganghwense</name>
    <dbReference type="NCBI Taxonomy" id="320778"/>
    <lineage>
        <taxon>Bacteria</taxon>
        <taxon>Pseudomonadati</taxon>
        <taxon>Pseudomonadota</taxon>
        <taxon>Gammaproteobacteria</taxon>
        <taxon>Vibrionales</taxon>
        <taxon>Vibrionaceae</taxon>
        <taxon>Photobacterium</taxon>
    </lineage>
</organism>
<gene>
    <name evidence="9" type="ORF">ABT57_16015</name>
</gene>
<dbReference type="GO" id="GO:0004129">
    <property type="term" value="F:cytochrome-c oxidase activity"/>
    <property type="evidence" value="ECO:0007669"/>
    <property type="project" value="InterPro"/>
</dbReference>
<dbReference type="GO" id="GO:0005886">
    <property type="term" value="C:plasma membrane"/>
    <property type="evidence" value="ECO:0007669"/>
    <property type="project" value="UniProtKB-SubCell"/>
</dbReference>
<dbReference type="GO" id="GO:0019646">
    <property type="term" value="P:aerobic electron transport chain"/>
    <property type="evidence" value="ECO:0007669"/>
    <property type="project" value="InterPro"/>
</dbReference>
<sequence>MRLATLTTDPDARYIPRGITPPASTGLWVLMMVITVMFLLFTAAYRIRMTLPDWQTLNEPWQLGISTAMLVMSCITMHLCYRQSTLLPSLRASITLLRMTVLFTLAFIASQLWAWQSLIDSGLGVSSNPASSFFYLLTGMHGLHVLGGLLALGWVVWQAFRGQRNKLNPALRLCTRYWHFLLFVWLFLLGLLRFT</sequence>
<dbReference type="Gene3D" id="1.20.120.80">
    <property type="entry name" value="Cytochrome c oxidase, subunit III, four-helix bundle"/>
    <property type="match status" value="1"/>
</dbReference>
<feature type="transmembrane region" description="Helical" evidence="7">
    <location>
        <begin position="177"/>
        <end position="194"/>
    </location>
</feature>
<keyword evidence="3 6" id="KW-0812">Transmembrane</keyword>
<evidence type="ECO:0000259" key="8">
    <source>
        <dbReference type="PROSITE" id="PS50253"/>
    </source>
</evidence>
<evidence type="ECO:0000256" key="4">
    <source>
        <dbReference type="ARBA" id="ARBA00022989"/>
    </source>
</evidence>
<dbReference type="PROSITE" id="PS50253">
    <property type="entry name" value="COX3"/>
    <property type="match status" value="1"/>
</dbReference>
<feature type="transmembrane region" description="Helical" evidence="7">
    <location>
        <begin position="93"/>
        <end position="113"/>
    </location>
</feature>
<evidence type="ECO:0000256" key="2">
    <source>
        <dbReference type="ARBA" id="ARBA00010581"/>
    </source>
</evidence>
<dbReference type="Proteomes" id="UP000035909">
    <property type="component" value="Unassembled WGS sequence"/>
</dbReference>
<accession>A0A0J1H9U5</accession>
<keyword evidence="10" id="KW-1185">Reference proteome</keyword>
<feature type="transmembrane region" description="Helical" evidence="7">
    <location>
        <begin position="133"/>
        <end position="157"/>
    </location>
</feature>
<dbReference type="Pfam" id="PF00510">
    <property type="entry name" value="COX3"/>
    <property type="match status" value="1"/>
</dbReference>
<evidence type="ECO:0000256" key="5">
    <source>
        <dbReference type="ARBA" id="ARBA00023136"/>
    </source>
</evidence>
<dbReference type="OrthoDB" id="9808200at2"/>
<name>A0A0J1H9U5_9GAMM</name>
<dbReference type="AlphaFoldDB" id="A0A0J1H9U5"/>
<comment type="similarity">
    <text evidence="2 6">Belongs to the cytochrome c oxidase subunit 3 family.</text>
</comment>
<feature type="transmembrane region" description="Helical" evidence="7">
    <location>
        <begin position="60"/>
        <end position="81"/>
    </location>
</feature>